<name>A0A450XZ08_9GAMM</name>
<dbReference type="EMBL" id="CAADFP010000277">
    <property type="protein sequence ID" value="VFK34524.1"/>
    <property type="molecule type" value="Genomic_DNA"/>
</dbReference>
<feature type="domain" description="HTH cro/C1-type" evidence="1">
    <location>
        <begin position="3"/>
        <end position="47"/>
    </location>
</feature>
<dbReference type="Pfam" id="PF01381">
    <property type="entry name" value="HTH_3"/>
    <property type="match status" value="1"/>
</dbReference>
<evidence type="ECO:0000313" key="2">
    <source>
        <dbReference type="EMBL" id="VFK20661.1"/>
    </source>
</evidence>
<dbReference type="Gene3D" id="1.10.260.40">
    <property type="entry name" value="lambda repressor-like DNA-binding domains"/>
    <property type="match status" value="1"/>
</dbReference>
<dbReference type="InterPro" id="IPR001387">
    <property type="entry name" value="Cro/C1-type_HTH"/>
</dbReference>
<accession>A0A450XZ08</accession>
<protein>
    <submittedName>
        <fullName evidence="3">Helix-turn-helix</fullName>
    </submittedName>
</protein>
<dbReference type="PROSITE" id="PS50943">
    <property type="entry name" value="HTH_CROC1"/>
    <property type="match status" value="1"/>
</dbReference>
<dbReference type="CDD" id="cd00093">
    <property type="entry name" value="HTH_XRE"/>
    <property type="match status" value="1"/>
</dbReference>
<dbReference type="EMBL" id="CAADFM010000270">
    <property type="protein sequence ID" value="VFK20661.1"/>
    <property type="molecule type" value="Genomic_DNA"/>
</dbReference>
<dbReference type="AlphaFoldDB" id="A0A450XZ08"/>
<dbReference type="SUPFAM" id="SSF47413">
    <property type="entry name" value="lambda repressor-like DNA-binding domains"/>
    <property type="match status" value="1"/>
</dbReference>
<gene>
    <name evidence="2" type="ORF">BECKLPF1236A_GA0070988_102704</name>
    <name evidence="3" type="ORF">BECKLPF1236C_GA0070990_102773</name>
</gene>
<sequence length="52" mass="5457">MVLSRKDLARYIGSPAKVSEVLNGKHSLSLDMICGLSAGLGISTDVPIRESA</sequence>
<dbReference type="InterPro" id="IPR010982">
    <property type="entry name" value="Lambda_DNA-bd_dom_sf"/>
</dbReference>
<evidence type="ECO:0000313" key="3">
    <source>
        <dbReference type="EMBL" id="VFK34524.1"/>
    </source>
</evidence>
<organism evidence="3">
    <name type="scientific">Candidatus Kentrum sp. LPFa</name>
    <dbReference type="NCBI Taxonomy" id="2126335"/>
    <lineage>
        <taxon>Bacteria</taxon>
        <taxon>Pseudomonadati</taxon>
        <taxon>Pseudomonadota</taxon>
        <taxon>Gammaproteobacteria</taxon>
        <taxon>Candidatus Kentrum</taxon>
    </lineage>
</organism>
<dbReference type="GO" id="GO:0003677">
    <property type="term" value="F:DNA binding"/>
    <property type="evidence" value="ECO:0007669"/>
    <property type="project" value="InterPro"/>
</dbReference>
<evidence type="ECO:0000259" key="1">
    <source>
        <dbReference type="PROSITE" id="PS50943"/>
    </source>
</evidence>
<proteinExistence type="predicted"/>
<reference evidence="3" key="1">
    <citation type="submission" date="2019-02" db="EMBL/GenBank/DDBJ databases">
        <authorList>
            <person name="Gruber-Vodicka R. H."/>
            <person name="Seah K. B. B."/>
        </authorList>
    </citation>
    <scope>NUCLEOTIDE SEQUENCE</scope>
    <source>
        <strain evidence="2">BECK_S312</strain>
        <strain evidence="3">BECK_S426</strain>
    </source>
</reference>